<dbReference type="EMBL" id="CP000529">
    <property type="protein sequence ID" value="ABM35944.1"/>
    <property type="molecule type" value="Genomic_DNA"/>
</dbReference>
<evidence type="ECO:0000256" key="1">
    <source>
        <dbReference type="SAM" id="Phobius"/>
    </source>
</evidence>
<dbReference type="KEGG" id="pna:Pnap_0625"/>
<dbReference type="eggNOG" id="COG4085">
    <property type="taxonomic scope" value="Bacteria"/>
</dbReference>
<accession>A1VJW6</accession>
<reference evidence="3" key="1">
    <citation type="submission" date="2006-12" db="EMBL/GenBank/DDBJ databases">
        <title>Complete sequence of Chromosome1 of Polaromonas naphthalenivorans CJ2.</title>
        <authorList>
            <consortium name="US DOE Joint Genome Institute"/>
            <person name="Copeland A."/>
            <person name="Lucas S."/>
            <person name="Lapidus A."/>
            <person name="Barry K."/>
            <person name="Detter J.C."/>
            <person name="Glavina del Rio T."/>
            <person name="Hammon N."/>
            <person name="Israni S."/>
            <person name="Dalin E."/>
            <person name="Tice H."/>
            <person name="Pitluck S."/>
            <person name="Sims D.R."/>
            <person name="Brettin T."/>
            <person name="Bruce D."/>
            <person name="Han C."/>
            <person name="Tapia R."/>
            <person name="Brainard J."/>
            <person name="Schmutz J."/>
            <person name="Larimer F."/>
            <person name="Land M."/>
            <person name="Hauser L."/>
            <person name="Kyrpides N."/>
            <person name="Kim E."/>
            <person name="Madsen E.L."/>
            <person name="Richardson P."/>
        </authorList>
    </citation>
    <scope>NUCLEOTIDE SEQUENCE</scope>
    <source>
        <strain evidence="3">CJ2</strain>
    </source>
</reference>
<evidence type="ECO:0000313" key="4">
    <source>
        <dbReference type="EMBL" id="ABM39653.1"/>
    </source>
</evidence>
<keyword evidence="1" id="KW-1133">Transmembrane helix</keyword>
<organism evidence="3 5">
    <name type="scientific">Polaromonas naphthalenivorans (strain CJ2)</name>
    <dbReference type="NCBI Taxonomy" id="365044"/>
    <lineage>
        <taxon>Bacteria</taxon>
        <taxon>Pseudomonadati</taxon>
        <taxon>Pseudomonadota</taxon>
        <taxon>Betaproteobacteria</taxon>
        <taxon>Burkholderiales</taxon>
        <taxon>Comamonadaceae</taxon>
        <taxon>Polaromonas</taxon>
    </lineage>
</organism>
<gene>
    <name evidence="3" type="ordered locus">Pnap_0625</name>
    <name evidence="4" type="ordered locus">Pnap_4375</name>
</gene>
<reference evidence="5" key="3">
    <citation type="journal article" date="2009" name="Environ. Microbiol.">
        <title>The genome of Polaromonas naphthalenivorans strain CJ2, isolated from coal tar-contaminated sediment, reveals physiological and metabolic versatility and evolution through extensive horizontal gene transfer.</title>
        <authorList>
            <person name="Yagi J.M."/>
            <person name="Sims D."/>
            <person name="Brettin T."/>
            <person name="Bruce D."/>
            <person name="Madsen E.L."/>
        </authorList>
    </citation>
    <scope>NUCLEOTIDE SEQUENCE [LARGE SCALE GENOMIC DNA]</scope>
    <source>
        <strain evidence="5">CJ2</strain>
        <plasmid evidence="5">Plasmid pPNAP01</plasmid>
    </source>
</reference>
<keyword evidence="1" id="KW-0812">Transmembrane</keyword>
<dbReference type="KEGG" id="pna:Pnap_4375"/>
<keyword evidence="4" id="KW-0614">Plasmid</keyword>
<dbReference type="Proteomes" id="UP000000644">
    <property type="component" value="Chromosome"/>
</dbReference>
<dbReference type="RefSeq" id="WP_011798026.1">
    <property type="nucleotide sequence ID" value="NC_008757.1"/>
</dbReference>
<protein>
    <recommendedName>
        <fullName evidence="2">DUF559 domain-containing protein</fullName>
    </recommendedName>
</protein>
<name>A1VJW6_POLNA</name>
<dbReference type="Proteomes" id="UP000000644">
    <property type="component" value="Plasmid pPNAP01"/>
</dbReference>
<dbReference type="Pfam" id="PF04480">
    <property type="entry name" value="DUF559"/>
    <property type="match status" value="1"/>
</dbReference>
<keyword evidence="5" id="KW-1185">Reference proteome</keyword>
<evidence type="ECO:0000313" key="5">
    <source>
        <dbReference type="Proteomes" id="UP000000644"/>
    </source>
</evidence>
<evidence type="ECO:0000259" key="2">
    <source>
        <dbReference type="Pfam" id="PF04480"/>
    </source>
</evidence>
<dbReference type="InterPro" id="IPR007569">
    <property type="entry name" value="DUF559"/>
</dbReference>
<geneLocation type="plasmid" evidence="4 5">
    <name>pPNAP01</name>
</geneLocation>
<dbReference type="OrthoDB" id="9180187at2"/>
<sequence length="335" mass="37651">MNLDEWLTKNKSNFGSDYEILFAETVLPLIPELSFDAVSVQYPFQDGDRRQRYCDFVIHENEDVRIAIEIDGYDKRGMGTGMSHADFVDWQRRQAALTSQGWYVLRFANRDVRDEPNRCAEHISLLLKRSQSKSQRKTLSAKEKERLDALTKGQNDKIEYLNKETSVMKYTVASFTALILMLVMVIVWQSRGGSSGQSQATVQSATTPLQPVMLSALPATEVPVQVPEGATCDNPISWQQAGQHIGQTAAVVGPLMKVTHRENSRGNPTWVDVGAVYPNVQRLVLVIWGKQKPDFPMVRPGQLEGRSVCIIGQIESYKGIPQIELKTASQLKILR</sequence>
<keyword evidence="1" id="KW-0472">Membrane</keyword>
<proteinExistence type="predicted"/>
<feature type="domain" description="DUF559" evidence="2">
    <location>
        <begin position="62"/>
        <end position="126"/>
    </location>
</feature>
<reference evidence="4" key="2">
    <citation type="submission" date="2006-12" db="EMBL/GenBank/DDBJ databases">
        <title>Complete sequence of plasmid pPNAP01 of Polaromonas naphthalenivorans CJ2.</title>
        <authorList>
            <consortium name="US DOE Joint Genome Institute"/>
            <person name="Copeland A."/>
            <person name="Lucas S."/>
            <person name="Lapidus A."/>
            <person name="Barry K."/>
            <person name="Detter J.C."/>
            <person name="Glavina del Rio T."/>
            <person name="Hammon N."/>
            <person name="Israni S."/>
            <person name="Dalin E."/>
            <person name="Tice H."/>
            <person name="Pitluck S."/>
            <person name="Sims D.R."/>
            <person name="Brettin T."/>
            <person name="Bruce D."/>
            <person name="Han C."/>
            <person name="Tapia R."/>
            <person name="Brainard J."/>
            <person name="Schmutz J."/>
            <person name="Larimer F."/>
            <person name="Land M."/>
            <person name="Hauser L."/>
            <person name="Kyrpides N."/>
            <person name="Kim E."/>
            <person name="Madsen E.L."/>
            <person name="Richardson P."/>
        </authorList>
    </citation>
    <scope>NUCLEOTIDE SEQUENCE [LARGE SCALE GENOMIC DNA]</scope>
    <source>
        <plasmid evidence="4">CJ2</plasmid>
        <plasmid evidence="4">pPNAP01</plasmid>
    </source>
</reference>
<feature type="transmembrane region" description="Helical" evidence="1">
    <location>
        <begin position="167"/>
        <end position="188"/>
    </location>
</feature>
<dbReference type="HOGENOM" id="CLU_828615_0_0_4"/>
<dbReference type="Gene3D" id="3.40.960.10">
    <property type="entry name" value="VSR Endonuclease"/>
    <property type="match status" value="1"/>
</dbReference>
<dbReference type="STRING" id="365044.Pnap_0625"/>
<dbReference type="AlphaFoldDB" id="A1VJW6"/>
<dbReference type="EMBL" id="CP000530">
    <property type="protein sequence ID" value="ABM39653.1"/>
    <property type="molecule type" value="Genomic_DNA"/>
</dbReference>
<evidence type="ECO:0000313" key="3">
    <source>
        <dbReference type="EMBL" id="ABM35944.1"/>
    </source>
</evidence>